<organism evidence="2 3">
    <name type="scientific">Polytolypa hystricis (strain UAMH7299)</name>
    <dbReference type="NCBI Taxonomy" id="1447883"/>
    <lineage>
        <taxon>Eukaryota</taxon>
        <taxon>Fungi</taxon>
        <taxon>Dikarya</taxon>
        <taxon>Ascomycota</taxon>
        <taxon>Pezizomycotina</taxon>
        <taxon>Eurotiomycetes</taxon>
        <taxon>Eurotiomycetidae</taxon>
        <taxon>Onygenales</taxon>
        <taxon>Onygenales incertae sedis</taxon>
        <taxon>Polytolypa</taxon>
    </lineage>
</organism>
<feature type="region of interest" description="Disordered" evidence="1">
    <location>
        <begin position="28"/>
        <end position="104"/>
    </location>
</feature>
<protein>
    <submittedName>
        <fullName evidence="2">Uncharacterized protein</fullName>
    </submittedName>
</protein>
<gene>
    <name evidence="2" type="ORF">AJ80_06109</name>
</gene>
<sequence>MPVGASTFRPLSQQTMRYAEWKGTLPDDSAIDRAKRGDTADPLAKSAYEGLKEKRQSNCVRDTSKSQAITERDQMDSGKRAEAESPKAPKPVIGMSDERGKKGD</sequence>
<comment type="caution">
    <text evidence="2">The sequence shown here is derived from an EMBL/GenBank/DDBJ whole genome shotgun (WGS) entry which is preliminary data.</text>
</comment>
<reference evidence="2 3" key="1">
    <citation type="submission" date="2017-10" db="EMBL/GenBank/DDBJ databases">
        <title>Comparative genomics in systemic dimorphic fungi from Ajellomycetaceae.</title>
        <authorList>
            <person name="Munoz J.F."/>
            <person name="Mcewen J.G."/>
            <person name="Clay O.K."/>
            <person name="Cuomo C.A."/>
        </authorList>
    </citation>
    <scope>NUCLEOTIDE SEQUENCE [LARGE SCALE GENOMIC DNA]</scope>
    <source>
        <strain evidence="2 3">UAMH7299</strain>
    </source>
</reference>
<name>A0A2B7XYG6_POLH7</name>
<keyword evidence="3" id="KW-1185">Reference proteome</keyword>
<evidence type="ECO:0000313" key="3">
    <source>
        <dbReference type="Proteomes" id="UP000224634"/>
    </source>
</evidence>
<evidence type="ECO:0000256" key="1">
    <source>
        <dbReference type="SAM" id="MobiDB-lite"/>
    </source>
</evidence>
<feature type="compositionally biased region" description="Basic and acidic residues" evidence="1">
    <location>
        <begin position="30"/>
        <end position="39"/>
    </location>
</feature>
<evidence type="ECO:0000313" key="2">
    <source>
        <dbReference type="EMBL" id="PGH13969.1"/>
    </source>
</evidence>
<dbReference type="OrthoDB" id="3945172at2759"/>
<accession>A0A2B7XYG6</accession>
<feature type="compositionally biased region" description="Polar residues" evidence="1">
    <location>
        <begin position="57"/>
        <end position="69"/>
    </location>
</feature>
<proteinExistence type="predicted"/>
<dbReference type="Proteomes" id="UP000224634">
    <property type="component" value="Unassembled WGS sequence"/>
</dbReference>
<dbReference type="AlphaFoldDB" id="A0A2B7XYG6"/>
<dbReference type="EMBL" id="PDNA01000098">
    <property type="protein sequence ID" value="PGH13969.1"/>
    <property type="molecule type" value="Genomic_DNA"/>
</dbReference>
<feature type="compositionally biased region" description="Basic and acidic residues" evidence="1">
    <location>
        <begin position="70"/>
        <end position="87"/>
    </location>
</feature>